<gene>
    <name evidence="1" type="ORF">QUF85_10815</name>
</gene>
<dbReference type="AlphaFoldDB" id="A0AAJ1QLM4"/>
<name>A0AAJ1QLM4_9BACI</name>
<accession>A0AAJ1QLM4</accession>
<proteinExistence type="predicted"/>
<organism evidence="1 2">
    <name type="scientific">Peribacillus frigoritolerans</name>
    <dbReference type="NCBI Taxonomy" id="450367"/>
    <lineage>
        <taxon>Bacteria</taxon>
        <taxon>Bacillati</taxon>
        <taxon>Bacillota</taxon>
        <taxon>Bacilli</taxon>
        <taxon>Bacillales</taxon>
        <taxon>Bacillaceae</taxon>
        <taxon>Peribacillus</taxon>
    </lineage>
</organism>
<reference evidence="1" key="1">
    <citation type="submission" date="2023-06" db="EMBL/GenBank/DDBJ databases">
        <title>Comparative genomics of Bacillaceae isolates and their secondary metabolite potential.</title>
        <authorList>
            <person name="Song L."/>
            <person name="Nielsen L.J."/>
            <person name="Mohite O."/>
            <person name="Xu X."/>
            <person name="Weber T."/>
            <person name="Kovacs A.T."/>
        </authorList>
    </citation>
    <scope>NUCLEOTIDE SEQUENCE</scope>
    <source>
        <strain evidence="1">G1S1</strain>
    </source>
</reference>
<comment type="caution">
    <text evidence="1">The sequence shown here is derived from an EMBL/GenBank/DDBJ whole genome shotgun (WGS) entry which is preliminary data.</text>
</comment>
<dbReference type="Proteomes" id="UP001238973">
    <property type="component" value="Unassembled WGS sequence"/>
</dbReference>
<dbReference type="RefSeq" id="WP_289349577.1">
    <property type="nucleotide sequence ID" value="NZ_JAUCFI010000003.1"/>
</dbReference>
<protein>
    <submittedName>
        <fullName evidence="1">Uncharacterized protein</fullName>
    </submittedName>
</protein>
<evidence type="ECO:0000313" key="1">
    <source>
        <dbReference type="EMBL" id="MDM5283794.1"/>
    </source>
</evidence>
<sequence length="99" mass="10634">MVLITLIDGQTLEINEDTVLNGYKATAADSDTEFYLNQLYSNSINGKLSFNKEASALNTAIPMVGIAGFIGSVDYFSIGLDTDNAVLYKATAVKSVQNM</sequence>
<dbReference type="EMBL" id="JAUCFI010000003">
    <property type="protein sequence ID" value="MDM5283794.1"/>
    <property type="molecule type" value="Genomic_DNA"/>
</dbReference>
<evidence type="ECO:0000313" key="2">
    <source>
        <dbReference type="Proteomes" id="UP001238973"/>
    </source>
</evidence>